<proteinExistence type="predicted"/>
<dbReference type="PANTHER" id="PTHR12526:SF630">
    <property type="entry name" value="GLYCOSYLTRANSFERASE"/>
    <property type="match status" value="1"/>
</dbReference>
<reference evidence="2 3" key="1">
    <citation type="submission" date="2021-03" db="EMBL/GenBank/DDBJ databases">
        <title>novel species isolated from a fishpond in China.</title>
        <authorList>
            <person name="Lu H."/>
            <person name="Cai Z."/>
        </authorList>
    </citation>
    <scope>NUCLEOTIDE SEQUENCE [LARGE SCALE GENOMIC DNA]</scope>
    <source>
        <strain evidence="2 3">JCM 31546</strain>
    </source>
</reference>
<dbReference type="Proteomes" id="UP000664698">
    <property type="component" value="Unassembled WGS sequence"/>
</dbReference>
<sequence>MDSLLIITCVQHIEKDGIYYAYGPYVREMNLWIQSKEVVTVLAPVVHTKSPGKIDIAYSHPNLRFRAVPAYHVQSWPARFCAIWQVPLILFKMALEMSKASQIHIRIPGNMGLLGMFVQVLFPNKPKVIKYAGNWDSESSQPLTFKIQRNIANSTFLTKNSKVLVYGNWPDSSSNVVPLFTASYRAIEAKPVAKSPLGEKVKLAFVGAIYSGKNPETGIHLSRLLKDRGIDFEFTYCGDGVMREEMEKLSQELGVSEQVVFLGNVTADDIKRILGESHFLIFISRTEGWPKAVAEAMFWGCVPFTSAVSCVPEMVGRNQERGVLLENDPAKILSAMLPFLEDEELYLKTSRQAMEWSREFTLEKFQEEIAKLG</sequence>
<dbReference type="SUPFAM" id="SSF53756">
    <property type="entry name" value="UDP-Glycosyltransferase/glycogen phosphorylase"/>
    <property type="match status" value="1"/>
</dbReference>
<protein>
    <submittedName>
        <fullName evidence="2">Glycosyltransferase family 4 protein</fullName>
    </submittedName>
</protein>
<evidence type="ECO:0000313" key="3">
    <source>
        <dbReference type="Proteomes" id="UP000664698"/>
    </source>
</evidence>
<feature type="domain" description="Glycosyl transferase family 1" evidence="1">
    <location>
        <begin position="198"/>
        <end position="355"/>
    </location>
</feature>
<gene>
    <name evidence="2" type="ORF">J0A67_03515</name>
</gene>
<dbReference type="PANTHER" id="PTHR12526">
    <property type="entry name" value="GLYCOSYLTRANSFERASE"/>
    <property type="match status" value="1"/>
</dbReference>
<comment type="caution">
    <text evidence="2">The sequence shown here is derived from an EMBL/GenBank/DDBJ whole genome shotgun (WGS) entry which is preliminary data.</text>
</comment>
<evidence type="ECO:0000313" key="2">
    <source>
        <dbReference type="EMBL" id="MBN7799911.1"/>
    </source>
</evidence>
<dbReference type="EMBL" id="JAFKCW010000001">
    <property type="protein sequence ID" value="MBN7799911.1"/>
    <property type="molecule type" value="Genomic_DNA"/>
</dbReference>
<accession>A0ABS3BNU1</accession>
<organism evidence="2 3">
    <name type="scientific">Algoriphagus aestuariicola</name>
    <dbReference type="NCBI Taxonomy" id="1852016"/>
    <lineage>
        <taxon>Bacteria</taxon>
        <taxon>Pseudomonadati</taxon>
        <taxon>Bacteroidota</taxon>
        <taxon>Cytophagia</taxon>
        <taxon>Cytophagales</taxon>
        <taxon>Cyclobacteriaceae</taxon>
        <taxon>Algoriphagus</taxon>
    </lineage>
</organism>
<dbReference type="InterPro" id="IPR001296">
    <property type="entry name" value="Glyco_trans_1"/>
</dbReference>
<evidence type="ECO:0000259" key="1">
    <source>
        <dbReference type="Pfam" id="PF00534"/>
    </source>
</evidence>
<dbReference type="Gene3D" id="3.40.50.2000">
    <property type="entry name" value="Glycogen Phosphorylase B"/>
    <property type="match status" value="2"/>
</dbReference>
<name>A0ABS3BNU1_9BACT</name>
<dbReference type="RefSeq" id="WP_206567883.1">
    <property type="nucleotide sequence ID" value="NZ_JAFKCW010000001.1"/>
</dbReference>
<dbReference type="Pfam" id="PF00534">
    <property type="entry name" value="Glycos_transf_1"/>
    <property type="match status" value="1"/>
</dbReference>
<keyword evidence="3" id="KW-1185">Reference proteome</keyword>
<dbReference type="CDD" id="cd03801">
    <property type="entry name" value="GT4_PimA-like"/>
    <property type="match status" value="1"/>
</dbReference>